<dbReference type="InterPro" id="IPR018376">
    <property type="entry name" value="Enoyl-CoA_hyd/isom_CS"/>
</dbReference>
<name>A0ABZ0PHF2_9PROT</name>
<gene>
    <name evidence="4" type="ORF">R9Z33_22100</name>
</gene>
<dbReference type="Gene3D" id="1.10.12.10">
    <property type="entry name" value="Lyase 2-enoyl-coa Hydratase, Chain A, domain 2"/>
    <property type="match status" value="1"/>
</dbReference>
<accession>A0ABZ0PHF2</accession>
<dbReference type="PROSITE" id="PS00166">
    <property type="entry name" value="ENOYL_COA_HYDRATASE"/>
    <property type="match status" value="1"/>
</dbReference>
<keyword evidence="2" id="KW-0456">Lyase</keyword>
<dbReference type="Proteomes" id="UP001305521">
    <property type="component" value="Chromosome"/>
</dbReference>
<dbReference type="CDD" id="cd06558">
    <property type="entry name" value="crotonase-like"/>
    <property type="match status" value="1"/>
</dbReference>
<dbReference type="PANTHER" id="PTHR11941:SF54">
    <property type="entry name" value="ENOYL-COA HYDRATASE, MITOCHONDRIAL"/>
    <property type="match status" value="1"/>
</dbReference>
<dbReference type="InterPro" id="IPR014748">
    <property type="entry name" value="Enoyl-CoA_hydra_C"/>
</dbReference>
<dbReference type="Gene3D" id="3.90.226.10">
    <property type="entry name" value="2-enoyl-CoA Hydratase, Chain A, domain 1"/>
    <property type="match status" value="1"/>
</dbReference>
<dbReference type="PANTHER" id="PTHR11941">
    <property type="entry name" value="ENOYL-COA HYDRATASE-RELATED"/>
    <property type="match status" value="1"/>
</dbReference>
<reference evidence="4 5" key="1">
    <citation type="submission" date="2023-11" db="EMBL/GenBank/DDBJ databases">
        <title>Arctic aerobic anoxygenic photoheterotroph Sediminicoccus rosea KRV36 adapts its photosynthesis to long days of polar summer.</title>
        <authorList>
            <person name="Tomasch J."/>
            <person name="Kopejtka K."/>
            <person name="Bily T."/>
            <person name="Gardiner A.T."/>
            <person name="Gardian Z."/>
            <person name="Shivaramu S."/>
            <person name="Koblizek M."/>
            <person name="Engelhardt F."/>
            <person name="Kaftan D."/>
        </authorList>
    </citation>
    <scope>NUCLEOTIDE SEQUENCE [LARGE SCALE GENOMIC DNA]</scope>
    <source>
        <strain evidence="4 5">R-30</strain>
    </source>
</reference>
<dbReference type="InterPro" id="IPR029045">
    <property type="entry name" value="ClpP/crotonase-like_dom_sf"/>
</dbReference>
<evidence type="ECO:0000256" key="2">
    <source>
        <dbReference type="ARBA" id="ARBA00023239"/>
    </source>
</evidence>
<evidence type="ECO:0000256" key="3">
    <source>
        <dbReference type="RuleBase" id="RU003707"/>
    </source>
</evidence>
<comment type="similarity">
    <text evidence="1 3">Belongs to the enoyl-CoA hydratase/isomerase family.</text>
</comment>
<organism evidence="4 5">
    <name type="scientific">Sediminicoccus rosea</name>
    <dbReference type="NCBI Taxonomy" id="1225128"/>
    <lineage>
        <taxon>Bacteria</taxon>
        <taxon>Pseudomonadati</taxon>
        <taxon>Pseudomonadota</taxon>
        <taxon>Alphaproteobacteria</taxon>
        <taxon>Acetobacterales</taxon>
        <taxon>Roseomonadaceae</taxon>
        <taxon>Sediminicoccus</taxon>
    </lineage>
</organism>
<dbReference type="RefSeq" id="WP_318648737.1">
    <property type="nucleotide sequence ID" value="NZ_CP137852.1"/>
</dbReference>
<dbReference type="InterPro" id="IPR001753">
    <property type="entry name" value="Enoyl-CoA_hydra/iso"/>
</dbReference>
<dbReference type="Pfam" id="PF00378">
    <property type="entry name" value="ECH_1"/>
    <property type="match status" value="1"/>
</dbReference>
<dbReference type="EMBL" id="CP137852">
    <property type="protein sequence ID" value="WPB84773.1"/>
    <property type="molecule type" value="Genomic_DNA"/>
</dbReference>
<keyword evidence="5" id="KW-1185">Reference proteome</keyword>
<dbReference type="SUPFAM" id="SSF52096">
    <property type="entry name" value="ClpP/crotonase"/>
    <property type="match status" value="1"/>
</dbReference>
<evidence type="ECO:0000313" key="5">
    <source>
        <dbReference type="Proteomes" id="UP001305521"/>
    </source>
</evidence>
<evidence type="ECO:0000313" key="4">
    <source>
        <dbReference type="EMBL" id="WPB84773.1"/>
    </source>
</evidence>
<evidence type="ECO:0000256" key="1">
    <source>
        <dbReference type="ARBA" id="ARBA00005254"/>
    </source>
</evidence>
<sequence>MNEARVTLEVAAGIARLTFDHPRRMNAITAAMWQALPGLLDQVQDDPAIRVLLLQGAGDRAFCTGNDISEFEAIRADAAQSAAYNALQRAVAERMAALEKPAIAAIHGHCLGAGLELALQCDMRFASQEARMGVPAVRLGLPYRLEDIAKLVDVAGLATARRMVLTGRSFAGAELERMGLVTQMLPDRAAMLAAAEAAASDIAAAAPLSLRAAKAAFREIARRDGPPDLARAQALADACYDSADYAEGRAARREGRPPRFTGR</sequence>
<protein>
    <submittedName>
        <fullName evidence="4">Enoyl-CoA hydratase-related protein</fullName>
    </submittedName>
</protein>
<proteinExistence type="inferred from homology"/>